<feature type="compositionally biased region" description="Polar residues" evidence="1">
    <location>
        <begin position="127"/>
        <end position="148"/>
    </location>
</feature>
<feature type="region of interest" description="Disordered" evidence="1">
    <location>
        <begin position="122"/>
        <end position="153"/>
    </location>
</feature>
<dbReference type="EMBL" id="CAIIXF020000007">
    <property type="protein sequence ID" value="CAH1788325.1"/>
    <property type="molecule type" value="Genomic_DNA"/>
</dbReference>
<reference evidence="2" key="1">
    <citation type="submission" date="2022-03" db="EMBL/GenBank/DDBJ databases">
        <authorList>
            <person name="Martin C."/>
        </authorList>
    </citation>
    <scope>NUCLEOTIDE SEQUENCE</scope>
</reference>
<comment type="caution">
    <text evidence="2">The sequence shown here is derived from an EMBL/GenBank/DDBJ whole genome shotgun (WGS) entry which is preliminary data.</text>
</comment>
<evidence type="ECO:0000313" key="3">
    <source>
        <dbReference type="Proteomes" id="UP000749559"/>
    </source>
</evidence>
<evidence type="ECO:0000313" key="2">
    <source>
        <dbReference type="EMBL" id="CAH1788325.1"/>
    </source>
</evidence>
<accession>A0A8J1Y409</accession>
<protein>
    <submittedName>
        <fullName evidence="2">Uncharacterized protein</fullName>
    </submittedName>
</protein>
<proteinExistence type="predicted"/>
<evidence type="ECO:0000256" key="1">
    <source>
        <dbReference type="SAM" id="MobiDB-lite"/>
    </source>
</evidence>
<dbReference type="AlphaFoldDB" id="A0A8J1Y409"/>
<name>A0A8J1Y409_OWEFU</name>
<gene>
    <name evidence="2" type="ORF">OFUS_LOCUS13877</name>
</gene>
<organism evidence="2 3">
    <name type="scientific">Owenia fusiformis</name>
    <name type="common">Polychaete worm</name>
    <dbReference type="NCBI Taxonomy" id="6347"/>
    <lineage>
        <taxon>Eukaryota</taxon>
        <taxon>Metazoa</taxon>
        <taxon>Spiralia</taxon>
        <taxon>Lophotrochozoa</taxon>
        <taxon>Annelida</taxon>
        <taxon>Polychaeta</taxon>
        <taxon>Sedentaria</taxon>
        <taxon>Canalipalpata</taxon>
        <taxon>Sabellida</taxon>
        <taxon>Oweniida</taxon>
        <taxon>Oweniidae</taxon>
        <taxon>Owenia</taxon>
    </lineage>
</organism>
<keyword evidence="3" id="KW-1185">Reference proteome</keyword>
<dbReference type="Proteomes" id="UP000749559">
    <property type="component" value="Unassembled WGS sequence"/>
</dbReference>
<sequence length="191" mass="21137">MISVFKATQECEERVTPPPNWQKGRPYYCRRAFDTQEALKIHIACAHTPSERCGVFGCRASFCPNEAEALQLHRLRGHVYSPVGGTEPCRKRPRTLVRTIKVETDTDGSTPALPAPGVAVEKEKADQSCQASPAFSGSTDTAPETQQLEDSHARVQDWLDGLEGRLKDERDSSSFRWSVGTLESLDFSLGV</sequence>